<gene>
    <name evidence="1" type="ORF">KL86CLO1_11305</name>
</gene>
<protein>
    <submittedName>
        <fullName evidence="1">Uncharacterized protein</fullName>
    </submittedName>
</protein>
<accession>A0A212JL68</accession>
<evidence type="ECO:0000313" key="1">
    <source>
        <dbReference type="EMBL" id="SBW00160.1"/>
    </source>
</evidence>
<dbReference type="EMBL" id="FLUN01000001">
    <property type="protein sequence ID" value="SBW00160.1"/>
    <property type="molecule type" value="Genomic_DNA"/>
</dbReference>
<dbReference type="AlphaFoldDB" id="A0A212JL68"/>
<proteinExistence type="predicted"/>
<reference evidence="1" key="1">
    <citation type="submission" date="2016-04" db="EMBL/GenBank/DDBJ databases">
        <authorList>
            <person name="Evans L.H."/>
            <person name="Alamgir A."/>
            <person name="Owens N."/>
            <person name="Weber N.D."/>
            <person name="Virtaneva K."/>
            <person name="Barbian K."/>
            <person name="Babar A."/>
            <person name="Rosenke K."/>
        </authorList>
    </citation>
    <scope>NUCLEOTIDE SEQUENCE</scope>
    <source>
        <strain evidence="1">86</strain>
    </source>
</reference>
<organism evidence="1">
    <name type="scientific">uncultured Eubacteriales bacterium</name>
    <dbReference type="NCBI Taxonomy" id="172733"/>
    <lineage>
        <taxon>Bacteria</taxon>
        <taxon>Bacillati</taxon>
        <taxon>Bacillota</taxon>
        <taxon>Clostridia</taxon>
        <taxon>Eubacteriales</taxon>
        <taxon>environmental samples</taxon>
    </lineage>
</organism>
<sequence length="131" mass="13071">MATDQSVSDGGWIGLGTSSSQSQFTRSTVVLPFNATIVGLVLNIRDKTLLDGATVTATIFTSPCGFADPVSTGISATVLGPSNDEDPNCTATGTGSVAVTRGTLVSVQLTTSQGVGALPNGAAVTILLTIP</sequence>
<name>A0A212JL68_9FIRM</name>